<protein>
    <submittedName>
        <fullName evidence="1">Uncharacterized protein</fullName>
    </submittedName>
</protein>
<accession>A0A1M6PEI0</accession>
<dbReference type="EMBL" id="FRAG01000023">
    <property type="protein sequence ID" value="SHK06292.1"/>
    <property type="molecule type" value="Genomic_DNA"/>
</dbReference>
<gene>
    <name evidence="1" type="ORF">SAMN02745912_02133</name>
</gene>
<evidence type="ECO:0000313" key="2">
    <source>
        <dbReference type="Proteomes" id="UP000184465"/>
    </source>
</evidence>
<dbReference type="AlphaFoldDB" id="A0A1M6PEI0"/>
<proteinExistence type="predicted"/>
<organism evidence="1 2">
    <name type="scientific">Paramaledivibacter caminithermalis (strain DSM 15212 / CIP 107654 / DViRD3)</name>
    <name type="common">Clostridium caminithermale</name>
    <dbReference type="NCBI Taxonomy" id="1121301"/>
    <lineage>
        <taxon>Bacteria</taxon>
        <taxon>Bacillati</taxon>
        <taxon>Bacillota</taxon>
        <taxon>Clostridia</taxon>
        <taxon>Peptostreptococcales</taxon>
        <taxon>Caminicellaceae</taxon>
        <taxon>Paramaledivibacter</taxon>
    </lineage>
</organism>
<reference evidence="1 2" key="1">
    <citation type="submission" date="2016-11" db="EMBL/GenBank/DDBJ databases">
        <authorList>
            <person name="Jaros S."/>
            <person name="Januszkiewicz K."/>
            <person name="Wedrychowicz H."/>
        </authorList>
    </citation>
    <scope>NUCLEOTIDE SEQUENCE [LARGE SCALE GENOMIC DNA]</scope>
    <source>
        <strain evidence="1 2">DSM 15212</strain>
    </source>
</reference>
<name>A0A1M6PEI0_PARC5</name>
<dbReference type="Proteomes" id="UP000184465">
    <property type="component" value="Unassembled WGS sequence"/>
</dbReference>
<keyword evidence="2" id="KW-1185">Reference proteome</keyword>
<evidence type="ECO:0000313" key="1">
    <source>
        <dbReference type="EMBL" id="SHK06292.1"/>
    </source>
</evidence>
<sequence length="58" mass="7234">MKNQIKLINEHITFLRWLDEEDFRDEIRQALRIKKNIYLNNELTDEEIQYIEKKIRTA</sequence>
<dbReference type="RefSeq" id="WP_165613070.1">
    <property type="nucleotide sequence ID" value="NZ_FRAG01000023.1"/>
</dbReference>